<accession>A0AAN7W7Q5</accession>
<sequence>MASATSTDMWRPLRSRRNLVILVALVVVGYISFGQLRSSTQLGEQFGYGGGVPAMVKEGVEEVKKAQTQIPTRPAAERYTFNATTDRDNHSLTQAQCDTAFPLLYHEIDRAKEFWKKQQGEKKIGPEQIDLKWSGDGGMMGMIYNQQLYITHARGLNHFGHWKERSHATLHNIQRAILSSPEPIPDIEFAIKINDVINLTPHNPSITVWAFSRNIHDPIMDRVWVIPDFNFWAYPRVAGAYGDFQRQAIALQGDDFSAKRDKLVWRGTVDFNAELRGQLIAQTEGKSWSDVKKVHEDDAGADARISMPDHCRYKFAVHTEGTTWSGRLKYLMSCHSAIFIHHLSWYTHLYHLLNPEGPEQNYVQVENNWADLPGKMEELIADPAKAKRVADNAASQFRDQYFTPAAQTCYWRKLFKVWREISFEPSPWNDTKMADGTVERKVKGMTYEEYV</sequence>
<dbReference type="PANTHER" id="PTHR12203:SF107">
    <property type="entry name" value="GLYCOSYL TRANSFERASE CAP10 DOMAIN-CONTAINING PROTEIN"/>
    <property type="match status" value="1"/>
</dbReference>
<dbReference type="SMART" id="SM00672">
    <property type="entry name" value="CAP10"/>
    <property type="match status" value="1"/>
</dbReference>
<proteinExistence type="predicted"/>
<reference evidence="2" key="1">
    <citation type="submission" date="2023-08" db="EMBL/GenBank/DDBJ databases">
        <title>Black Yeasts Isolated from many extreme environments.</title>
        <authorList>
            <person name="Coleine C."/>
            <person name="Stajich J.E."/>
            <person name="Selbmann L."/>
        </authorList>
    </citation>
    <scope>NUCLEOTIDE SEQUENCE</scope>
    <source>
        <strain evidence="2">CCFEE 5810</strain>
    </source>
</reference>
<evidence type="ECO:0000313" key="2">
    <source>
        <dbReference type="EMBL" id="KAK5696616.1"/>
    </source>
</evidence>
<organism evidence="2 3">
    <name type="scientific">Elasticomyces elasticus</name>
    <dbReference type="NCBI Taxonomy" id="574655"/>
    <lineage>
        <taxon>Eukaryota</taxon>
        <taxon>Fungi</taxon>
        <taxon>Dikarya</taxon>
        <taxon>Ascomycota</taxon>
        <taxon>Pezizomycotina</taxon>
        <taxon>Dothideomycetes</taxon>
        <taxon>Dothideomycetidae</taxon>
        <taxon>Mycosphaerellales</taxon>
        <taxon>Teratosphaeriaceae</taxon>
        <taxon>Elasticomyces</taxon>
    </lineage>
</organism>
<dbReference type="Pfam" id="PF05686">
    <property type="entry name" value="Glyco_transf_90"/>
    <property type="match status" value="1"/>
</dbReference>
<name>A0AAN7W7Q5_9PEZI</name>
<feature type="domain" description="Glycosyl transferase CAP10" evidence="1">
    <location>
        <begin position="183"/>
        <end position="418"/>
    </location>
</feature>
<evidence type="ECO:0000259" key="1">
    <source>
        <dbReference type="SMART" id="SM00672"/>
    </source>
</evidence>
<dbReference type="InterPro" id="IPR051091">
    <property type="entry name" value="O-Glucosyltr/Glycosyltrsf_90"/>
</dbReference>
<comment type="caution">
    <text evidence="2">The sequence shown here is derived from an EMBL/GenBank/DDBJ whole genome shotgun (WGS) entry which is preliminary data.</text>
</comment>
<evidence type="ECO:0000313" key="3">
    <source>
        <dbReference type="Proteomes" id="UP001310594"/>
    </source>
</evidence>
<dbReference type="PANTHER" id="PTHR12203">
    <property type="entry name" value="KDEL LYS-ASP-GLU-LEU CONTAINING - RELATED"/>
    <property type="match status" value="1"/>
</dbReference>
<dbReference type="AlphaFoldDB" id="A0AAN7W7Q5"/>
<dbReference type="EMBL" id="JAVRQU010000012">
    <property type="protein sequence ID" value="KAK5696616.1"/>
    <property type="molecule type" value="Genomic_DNA"/>
</dbReference>
<dbReference type="InterPro" id="IPR006598">
    <property type="entry name" value="CAP10"/>
</dbReference>
<protein>
    <recommendedName>
        <fullName evidence="1">Glycosyl transferase CAP10 domain-containing protein</fullName>
    </recommendedName>
</protein>
<gene>
    <name evidence="2" type="ORF">LTR97_007919</name>
</gene>
<dbReference type="Proteomes" id="UP001310594">
    <property type="component" value="Unassembled WGS sequence"/>
</dbReference>